<dbReference type="SUPFAM" id="SSF158745">
    <property type="entry name" value="LanC-like"/>
    <property type="match status" value="1"/>
</dbReference>
<dbReference type="RefSeq" id="WP_131925692.1">
    <property type="nucleotide sequence ID" value="NZ_SLXB01000005.1"/>
</dbReference>
<evidence type="ECO:0000313" key="1">
    <source>
        <dbReference type="EMBL" id="TCO94388.1"/>
    </source>
</evidence>
<dbReference type="EMBL" id="SLXB01000005">
    <property type="protein sequence ID" value="TCO94388.1"/>
    <property type="molecule type" value="Genomic_DNA"/>
</dbReference>
<name>A0A4R2LMV9_9BACE</name>
<comment type="caution">
    <text evidence="1">The sequence shown here is derived from an EMBL/GenBank/DDBJ whole genome shotgun (WGS) entry which is preliminary data.</text>
</comment>
<proteinExistence type="predicted"/>
<reference evidence="1 2" key="1">
    <citation type="submission" date="2019-03" db="EMBL/GenBank/DDBJ databases">
        <title>Genomic Encyclopedia of Type Strains, Phase IV (KMG-IV): sequencing the most valuable type-strain genomes for metagenomic binning, comparative biology and taxonomic classification.</title>
        <authorList>
            <person name="Goeker M."/>
        </authorList>
    </citation>
    <scope>NUCLEOTIDE SEQUENCE [LARGE SCALE GENOMIC DNA]</scope>
    <source>
        <strain evidence="1 2">DSM 23917</strain>
    </source>
</reference>
<evidence type="ECO:0008006" key="3">
    <source>
        <dbReference type="Google" id="ProtNLM"/>
    </source>
</evidence>
<accession>A0A4R2LMV9</accession>
<dbReference type="Proteomes" id="UP000295600">
    <property type="component" value="Unassembled WGS sequence"/>
</dbReference>
<organism evidence="1 2">
    <name type="scientific">Prevotella heparinolytica</name>
    <dbReference type="NCBI Taxonomy" id="28113"/>
    <lineage>
        <taxon>Bacteria</taxon>
        <taxon>Pseudomonadati</taxon>
        <taxon>Bacteroidota</taxon>
        <taxon>Bacteroidia</taxon>
        <taxon>Bacteroidales</taxon>
        <taxon>Bacteroidaceae</taxon>
        <taxon>Bacteroides</taxon>
    </lineage>
</organism>
<gene>
    <name evidence="1" type="ORF">EV202_10587</name>
</gene>
<dbReference type="AlphaFoldDB" id="A0A4R2LMV9"/>
<sequence length="338" mass="38543">MNKYFITNSLSDPTTAIPTGLFTGKMGICLYLFHTGETEKAYEWLQAVCKELPEMKGDISMERGLCGVGMAIGHLIREGYLNGDVNVALQEIDNSVFRQLAYERHSKEYNLTALIHLLYYLTARWKEQEKGSDAEYIFKSLITQTMNGMYARIDAQSISEPLHYSLDYALPQTLFIMDYLFSQTLCRQRIERMMGELAPVILSTIPRIQANRLYLLCGMNALASHGACPQEWKKHASILLDSIDVDHILTKEMGCKSIYINNGASSLYFLLRQINGYADKIDEYKKRIMTLIDNSPEWQLLAENKAYLRSHLGLYSGICGVASAYEFMERQKENNIPS</sequence>
<protein>
    <recommendedName>
        <fullName evidence="3">Lanthionine synthetase C-like protein</fullName>
    </recommendedName>
</protein>
<dbReference type="Gene3D" id="1.50.10.20">
    <property type="match status" value="1"/>
</dbReference>
<evidence type="ECO:0000313" key="2">
    <source>
        <dbReference type="Proteomes" id="UP000295600"/>
    </source>
</evidence>